<keyword evidence="3 6" id="KW-0479">Metal-binding</keyword>
<accession>A0A6A4HL07</accession>
<gene>
    <name evidence="7" type="ORF">BT96DRAFT_957511</name>
</gene>
<dbReference type="SUPFAM" id="SSF48576">
    <property type="entry name" value="Terpenoid synthases"/>
    <property type="match status" value="1"/>
</dbReference>
<evidence type="ECO:0000256" key="4">
    <source>
        <dbReference type="ARBA" id="ARBA00022842"/>
    </source>
</evidence>
<evidence type="ECO:0000256" key="1">
    <source>
        <dbReference type="ARBA" id="ARBA00001946"/>
    </source>
</evidence>
<dbReference type="Gene3D" id="1.10.600.10">
    <property type="entry name" value="Farnesyl Diphosphate Synthase"/>
    <property type="match status" value="1"/>
</dbReference>
<dbReference type="GO" id="GO:0010333">
    <property type="term" value="F:terpene synthase activity"/>
    <property type="evidence" value="ECO:0007669"/>
    <property type="project" value="InterPro"/>
</dbReference>
<evidence type="ECO:0000256" key="5">
    <source>
        <dbReference type="ARBA" id="ARBA00023239"/>
    </source>
</evidence>
<comment type="similarity">
    <text evidence="2 6">Belongs to the terpene synthase family.</text>
</comment>
<keyword evidence="5 6" id="KW-0456">Lyase</keyword>
<dbReference type="GO" id="GO:0046872">
    <property type="term" value="F:metal ion binding"/>
    <property type="evidence" value="ECO:0007669"/>
    <property type="project" value="UniProtKB-KW"/>
</dbReference>
<dbReference type="PANTHER" id="PTHR35201:SF4">
    <property type="entry name" value="BETA-PINACENE SYNTHASE-RELATED"/>
    <property type="match status" value="1"/>
</dbReference>
<protein>
    <recommendedName>
        <fullName evidence="6">Terpene synthase</fullName>
        <ecNumber evidence="6">4.2.3.-</ecNumber>
    </recommendedName>
</protein>
<evidence type="ECO:0000313" key="7">
    <source>
        <dbReference type="EMBL" id="KAE9398703.1"/>
    </source>
</evidence>
<keyword evidence="8" id="KW-1185">Reference proteome</keyword>
<sequence>MRRLSYYLLKPESGINPHYKDAGAESAAWIDSYNIFTDSRKKAYFRDVMQGGSELLIAHTYPYASYEQFRTCCDLVNLLFVVDEVSDEQSGDGARATGEIFLSAMRDPEFDDGSTLCKITKDFTKRYMSSAGPKTAKRFMEHCDRYIECVSREAELREHGEVLDLEAFTPLRRENGGVRLCFALFEYVLGFDLPQEVFDDPTFMEAYWAAVDMIEWANVMATTFVTVLMTYRNIDIQTAADTVGTYCEELMDRFFDAGKRLPSWGSEIDADVARYMDAMARWVKGHIDWSFETQRYFGSRGMQVKESRIVYLTPSRVLQESSIVSGSESE</sequence>
<comment type="cofactor">
    <cofactor evidence="1 6">
        <name>Mg(2+)</name>
        <dbReference type="ChEBI" id="CHEBI:18420"/>
    </cofactor>
</comment>
<dbReference type="Pfam" id="PF19086">
    <property type="entry name" value="Terpene_syn_C_2"/>
    <property type="match status" value="1"/>
</dbReference>
<dbReference type="EMBL" id="ML769479">
    <property type="protein sequence ID" value="KAE9398703.1"/>
    <property type="molecule type" value="Genomic_DNA"/>
</dbReference>
<dbReference type="PANTHER" id="PTHR35201">
    <property type="entry name" value="TERPENE SYNTHASE"/>
    <property type="match status" value="1"/>
</dbReference>
<evidence type="ECO:0000256" key="6">
    <source>
        <dbReference type="RuleBase" id="RU366034"/>
    </source>
</evidence>
<name>A0A6A4HL07_9AGAR</name>
<evidence type="ECO:0000256" key="2">
    <source>
        <dbReference type="ARBA" id="ARBA00006333"/>
    </source>
</evidence>
<dbReference type="InterPro" id="IPR008949">
    <property type="entry name" value="Isoprenoid_synthase_dom_sf"/>
</dbReference>
<dbReference type="EC" id="4.2.3.-" evidence="6"/>
<keyword evidence="4 6" id="KW-0460">Magnesium</keyword>
<organism evidence="7 8">
    <name type="scientific">Gymnopus androsaceus JB14</name>
    <dbReference type="NCBI Taxonomy" id="1447944"/>
    <lineage>
        <taxon>Eukaryota</taxon>
        <taxon>Fungi</taxon>
        <taxon>Dikarya</taxon>
        <taxon>Basidiomycota</taxon>
        <taxon>Agaricomycotina</taxon>
        <taxon>Agaricomycetes</taxon>
        <taxon>Agaricomycetidae</taxon>
        <taxon>Agaricales</taxon>
        <taxon>Marasmiineae</taxon>
        <taxon>Omphalotaceae</taxon>
        <taxon>Gymnopus</taxon>
    </lineage>
</organism>
<reference evidence="7" key="1">
    <citation type="journal article" date="2019" name="Environ. Microbiol.">
        <title>Fungal ecological strategies reflected in gene transcription - a case study of two litter decomposers.</title>
        <authorList>
            <person name="Barbi F."/>
            <person name="Kohler A."/>
            <person name="Barry K."/>
            <person name="Baskaran P."/>
            <person name="Daum C."/>
            <person name="Fauchery L."/>
            <person name="Ihrmark K."/>
            <person name="Kuo A."/>
            <person name="LaButti K."/>
            <person name="Lipzen A."/>
            <person name="Morin E."/>
            <person name="Grigoriev I.V."/>
            <person name="Henrissat B."/>
            <person name="Lindahl B."/>
            <person name="Martin F."/>
        </authorList>
    </citation>
    <scope>NUCLEOTIDE SEQUENCE</scope>
    <source>
        <strain evidence="7">JB14</strain>
    </source>
</reference>
<dbReference type="GO" id="GO:0008299">
    <property type="term" value="P:isoprenoid biosynthetic process"/>
    <property type="evidence" value="ECO:0007669"/>
    <property type="project" value="UniProtKB-ARBA"/>
</dbReference>
<dbReference type="OrthoDB" id="2861623at2759"/>
<evidence type="ECO:0000313" key="8">
    <source>
        <dbReference type="Proteomes" id="UP000799118"/>
    </source>
</evidence>
<dbReference type="AlphaFoldDB" id="A0A6A4HL07"/>
<evidence type="ECO:0000256" key="3">
    <source>
        <dbReference type="ARBA" id="ARBA00022723"/>
    </source>
</evidence>
<dbReference type="Proteomes" id="UP000799118">
    <property type="component" value="Unassembled WGS sequence"/>
</dbReference>
<dbReference type="InterPro" id="IPR034686">
    <property type="entry name" value="Terpene_cyclase-like_2"/>
</dbReference>
<proteinExistence type="inferred from homology"/>